<dbReference type="OrthoDB" id="5106018at2759"/>
<protein>
    <submittedName>
        <fullName evidence="2">Uncharacterized protein</fullName>
    </submittedName>
</protein>
<dbReference type="Proteomes" id="UP000030676">
    <property type="component" value="Unassembled WGS sequence"/>
</dbReference>
<dbReference type="AlphaFoldDB" id="X0HSG0"/>
<dbReference type="EMBL" id="KK034335">
    <property type="protein sequence ID" value="EXL64129.1"/>
    <property type="molecule type" value="Genomic_DNA"/>
</dbReference>
<sequence length="247" mass="28587">MMTPEQEAAEEEAIQAVKKARHAQAELKKAEDEAMKAVDKAKSAGVGTVDYKFDEGDLKEDPRKFLIPAEYREENTDAWGEIMYNTDTGHLLVYEKYGKFYRGYLFSGSEYPFKKDQFLTAGGQTLACRPYKKSGGRYVPSIFDIEIEAIAVMWKQDRVYRALVTLYDPQEPGKLLLYNITNLRARYGAAQVAHRLSDEFYKRAQTPIWEPPRKITNRDEKYQEYQQKHGVDIMNGRMALLEIKKEE</sequence>
<name>X0HSG0_FUSOX</name>
<keyword evidence="1" id="KW-0175">Coiled coil</keyword>
<proteinExistence type="predicted"/>
<accession>X0HSG0</accession>
<feature type="coiled-coil region" evidence="1">
    <location>
        <begin position="6"/>
        <end position="40"/>
    </location>
</feature>
<reference evidence="2" key="1">
    <citation type="submission" date="2011-11" db="EMBL/GenBank/DDBJ databases">
        <title>The Genome Sequence of Fusarium oxysporum PHW808.</title>
        <authorList>
            <consortium name="The Broad Institute Genome Sequencing Platform"/>
            <person name="Ma L.-J."/>
            <person name="Gale L.R."/>
            <person name="Schwartz D.C."/>
            <person name="Zhou S."/>
            <person name="Corby-Kistler H."/>
            <person name="Young S.K."/>
            <person name="Zeng Q."/>
            <person name="Gargeya S."/>
            <person name="Fitzgerald M."/>
            <person name="Haas B."/>
            <person name="Abouelleil A."/>
            <person name="Alvarado L."/>
            <person name="Arachchi H.M."/>
            <person name="Berlin A."/>
            <person name="Brown A."/>
            <person name="Chapman S.B."/>
            <person name="Chen Z."/>
            <person name="Dunbar C."/>
            <person name="Freedman E."/>
            <person name="Gearin G."/>
            <person name="Goldberg J."/>
            <person name="Griggs A."/>
            <person name="Gujja S."/>
            <person name="Heiman D."/>
            <person name="Howarth C."/>
            <person name="Larson L."/>
            <person name="Lui A."/>
            <person name="MacDonald P.J.P."/>
            <person name="Montmayeur A."/>
            <person name="Murphy C."/>
            <person name="Neiman D."/>
            <person name="Pearson M."/>
            <person name="Priest M."/>
            <person name="Roberts A."/>
            <person name="Saif S."/>
            <person name="Shea T."/>
            <person name="Shenoy N."/>
            <person name="Sisk P."/>
            <person name="Stolte C."/>
            <person name="Sykes S."/>
            <person name="Wortman J."/>
            <person name="Nusbaum C."/>
            <person name="Birren B."/>
        </authorList>
    </citation>
    <scope>NUCLEOTIDE SEQUENCE [LARGE SCALE GENOMIC DNA]</scope>
    <source>
        <strain evidence="2">54008</strain>
    </source>
</reference>
<reference evidence="2" key="2">
    <citation type="submission" date="2014-03" db="EMBL/GenBank/DDBJ databases">
        <title>The Genome Annotation of Fusarium oxysporum PHW808.</title>
        <authorList>
            <consortium name="The Broad Institute Genomics Platform"/>
            <person name="Ma L.-J."/>
            <person name="Corby-Kistler H."/>
            <person name="Broz K."/>
            <person name="Gale L.R."/>
            <person name="Jonkers W."/>
            <person name="O'Donnell K."/>
            <person name="Ploetz R."/>
            <person name="Steinberg C."/>
            <person name="Schwartz D.C."/>
            <person name="VanEtten H."/>
            <person name="Zhou S."/>
            <person name="Young S.K."/>
            <person name="Zeng Q."/>
            <person name="Gargeya S."/>
            <person name="Fitzgerald M."/>
            <person name="Abouelleil A."/>
            <person name="Alvarado L."/>
            <person name="Chapman S.B."/>
            <person name="Gainer-Dewar J."/>
            <person name="Goldberg J."/>
            <person name="Griggs A."/>
            <person name="Gujja S."/>
            <person name="Hansen M."/>
            <person name="Howarth C."/>
            <person name="Imamovic A."/>
            <person name="Ireland A."/>
            <person name="Larimer J."/>
            <person name="McCowan C."/>
            <person name="Murphy C."/>
            <person name="Pearson M."/>
            <person name="Poon T.W."/>
            <person name="Priest M."/>
            <person name="Roberts A."/>
            <person name="Saif S."/>
            <person name="Shea T."/>
            <person name="Sykes S."/>
            <person name="Wortman J."/>
            <person name="Nusbaum C."/>
            <person name="Birren B."/>
        </authorList>
    </citation>
    <scope>NUCLEOTIDE SEQUENCE</scope>
    <source>
        <strain evidence="2">54008</strain>
    </source>
</reference>
<evidence type="ECO:0000313" key="2">
    <source>
        <dbReference type="EMBL" id="EXL64129.1"/>
    </source>
</evidence>
<gene>
    <name evidence="2" type="ORF">FOPG_19601</name>
</gene>
<dbReference type="HOGENOM" id="CLU_1124592_0_0_1"/>
<organism evidence="2">
    <name type="scientific">Fusarium oxysporum f. sp. conglutinans race 2 54008</name>
    <dbReference type="NCBI Taxonomy" id="1089457"/>
    <lineage>
        <taxon>Eukaryota</taxon>
        <taxon>Fungi</taxon>
        <taxon>Dikarya</taxon>
        <taxon>Ascomycota</taxon>
        <taxon>Pezizomycotina</taxon>
        <taxon>Sordariomycetes</taxon>
        <taxon>Hypocreomycetidae</taxon>
        <taxon>Hypocreales</taxon>
        <taxon>Nectriaceae</taxon>
        <taxon>Fusarium</taxon>
        <taxon>Fusarium oxysporum species complex</taxon>
    </lineage>
</organism>
<evidence type="ECO:0000256" key="1">
    <source>
        <dbReference type="SAM" id="Coils"/>
    </source>
</evidence>